<protein>
    <submittedName>
        <fullName evidence="1">Uncharacterized protein</fullName>
    </submittedName>
</protein>
<gene>
    <name evidence="1" type="ORF">LOK49_LG14G01717</name>
</gene>
<dbReference type="Proteomes" id="UP001060215">
    <property type="component" value="Chromosome 15"/>
</dbReference>
<sequence length="153" mass="16738">MGVESCTEEKVNKKLTNEVKDGRSKKGSSDAEKAKLARQILLSFIVKSVQHNLDPACESVAVNKKKFGYSENSSEVIANDSAIIKIICGNEAKADLDSEIGNSKQSKISEINKSTNEESDGFEVVKKRRKNRQQLANGVSGLYNQQSICASVR</sequence>
<comment type="caution">
    <text evidence="1">The sequence shown here is derived from an EMBL/GenBank/DDBJ whole genome shotgun (WGS) entry which is preliminary data.</text>
</comment>
<organism evidence="1 2">
    <name type="scientific">Camellia lanceoleosa</name>
    <dbReference type="NCBI Taxonomy" id="1840588"/>
    <lineage>
        <taxon>Eukaryota</taxon>
        <taxon>Viridiplantae</taxon>
        <taxon>Streptophyta</taxon>
        <taxon>Embryophyta</taxon>
        <taxon>Tracheophyta</taxon>
        <taxon>Spermatophyta</taxon>
        <taxon>Magnoliopsida</taxon>
        <taxon>eudicotyledons</taxon>
        <taxon>Gunneridae</taxon>
        <taxon>Pentapetalae</taxon>
        <taxon>asterids</taxon>
        <taxon>Ericales</taxon>
        <taxon>Theaceae</taxon>
        <taxon>Camellia</taxon>
    </lineage>
</organism>
<proteinExistence type="predicted"/>
<name>A0ACC0FH88_9ERIC</name>
<accession>A0ACC0FH88</accession>
<keyword evidence="2" id="KW-1185">Reference proteome</keyword>
<evidence type="ECO:0000313" key="1">
    <source>
        <dbReference type="EMBL" id="KAI7986766.1"/>
    </source>
</evidence>
<evidence type="ECO:0000313" key="2">
    <source>
        <dbReference type="Proteomes" id="UP001060215"/>
    </source>
</evidence>
<dbReference type="EMBL" id="CM045772">
    <property type="protein sequence ID" value="KAI7986766.1"/>
    <property type="molecule type" value="Genomic_DNA"/>
</dbReference>
<reference evidence="1 2" key="1">
    <citation type="journal article" date="2022" name="Plant J.">
        <title>Chromosome-level genome of Camellia lanceoleosa provides a valuable resource for understanding genome evolution and self-incompatibility.</title>
        <authorList>
            <person name="Gong W."/>
            <person name="Xiao S."/>
            <person name="Wang L."/>
            <person name="Liao Z."/>
            <person name="Chang Y."/>
            <person name="Mo W."/>
            <person name="Hu G."/>
            <person name="Li W."/>
            <person name="Zhao G."/>
            <person name="Zhu H."/>
            <person name="Hu X."/>
            <person name="Ji K."/>
            <person name="Xiang X."/>
            <person name="Song Q."/>
            <person name="Yuan D."/>
            <person name="Jin S."/>
            <person name="Zhang L."/>
        </authorList>
    </citation>
    <scope>NUCLEOTIDE SEQUENCE [LARGE SCALE GENOMIC DNA]</scope>
    <source>
        <strain evidence="1">SQ_2022a</strain>
    </source>
</reference>